<evidence type="ECO:0008006" key="3">
    <source>
        <dbReference type="Google" id="ProtNLM"/>
    </source>
</evidence>
<dbReference type="OrthoDB" id="1103805at2759"/>
<dbReference type="AlphaFoldDB" id="A0A5C7H125"/>
<keyword evidence="2" id="KW-1185">Reference proteome</keyword>
<gene>
    <name evidence="1" type="ORF">EZV62_025861</name>
</gene>
<comment type="caution">
    <text evidence="1">The sequence shown here is derived from an EMBL/GenBank/DDBJ whole genome shotgun (WGS) entry which is preliminary data.</text>
</comment>
<evidence type="ECO:0000313" key="1">
    <source>
        <dbReference type="EMBL" id="TXG49986.1"/>
    </source>
</evidence>
<dbReference type="Proteomes" id="UP000323000">
    <property type="component" value="Chromosome 12"/>
</dbReference>
<sequence length="108" mass="12129">MMGLFNDGPTLHEFAKTTVPERMMEIVEPSLLVEARTGNDRVETSARRRRGEERVRIEECLAGVLIIGVVCSMESPAKRMEMIDVVAKLCAVRETFSVRGFDMLELLG</sequence>
<evidence type="ECO:0000313" key="2">
    <source>
        <dbReference type="Proteomes" id="UP000323000"/>
    </source>
</evidence>
<dbReference type="EMBL" id="VAHF01000012">
    <property type="protein sequence ID" value="TXG49986.1"/>
    <property type="molecule type" value="Genomic_DNA"/>
</dbReference>
<organism evidence="1 2">
    <name type="scientific">Acer yangbiense</name>
    <dbReference type="NCBI Taxonomy" id="1000413"/>
    <lineage>
        <taxon>Eukaryota</taxon>
        <taxon>Viridiplantae</taxon>
        <taxon>Streptophyta</taxon>
        <taxon>Embryophyta</taxon>
        <taxon>Tracheophyta</taxon>
        <taxon>Spermatophyta</taxon>
        <taxon>Magnoliopsida</taxon>
        <taxon>eudicotyledons</taxon>
        <taxon>Gunneridae</taxon>
        <taxon>Pentapetalae</taxon>
        <taxon>rosids</taxon>
        <taxon>malvids</taxon>
        <taxon>Sapindales</taxon>
        <taxon>Sapindaceae</taxon>
        <taxon>Hippocastanoideae</taxon>
        <taxon>Acereae</taxon>
        <taxon>Acer</taxon>
    </lineage>
</organism>
<proteinExistence type="predicted"/>
<reference evidence="2" key="1">
    <citation type="journal article" date="2019" name="Gigascience">
        <title>De novo genome assembly of the endangered Acer yangbiense, a plant species with extremely small populations endemic to Yunnan Province, China.</title>
        <authorList>
            <person name="Yang J."/>
            <person name="Wariss H.M."/>
            <person name="Tao L."/>
            <person name="Zhang R."/>
            <person name="Yun Q."/>
            <person name="Hollingsworth P."/>
            <person name="Dao Z."/>
            <person name="Luo G."/>
            <person name="Guo H."/>
            <person name="Ma Y."/>
            <person name="Sun W."/>
        </authorList>
    </citation>
    <scope>NUCLEOTIDE SEQUENCE [LARGE SCALE GENOMIC DNA]</scope>
    <source>
        <strain evidence="2">cv. Malutang</strain>
    </source>
</reference>
<accession>A0A5C7H125</accession>
<protein>
    <recommendedName>
        <fullName evidence="3">Serine-threonine/tyrosine-protein kinase catalytic domain-containing protein</fullName>
    </recommendedName>
</protein>
<name>A0A5C7H125_9ROSI</name>